<proteinExistence type="predicted"/>
<feature type="compositionally biased region" description="Polar residues" evidence="1">
    <location>
        <begin position="8"/>
        <end position="17"/>
    </location>
</feature>
<evidence type="ECO:0000313" key="2">
    <source>
        <dbReference type="EMBL" id="KAG0583699.1"/>
    </source>
</evidence>
<dbReference type="Proteomes" id="UP000822688">
    <property type="component" value="Chromosome 3"/>
</dbReference>
<protein>
    <submittedName>
        <fullName evidence="2">Uncharacterized protein</fullName>
    </submittedName>
</protein>
<comment type="caution">
    <text evidence="2">The sequence shown here is derived from an EMBL/GenBank/DDBJ whole genome shotgun (WGS) entry which is preliminary data.</text>
</comment>
<keyword evidence="3" id="KW-1185">Reference proteome</keyword>
<name>A0A8T0ILA0_CERPU</name>
<evidence type="ECO:0000256" key="1">
    <source>
        <dbReference type="SAM" id="MobiDB-lite"/>
    </source>
</evidence>
<evidence type="ECO:0000313" key="3">
    <source>
        <dbReference type="Proteomes" id="UP000822688"/>
    </source>
</evidence>
<dbReference type="AlphaFoldDB" id="A0A8T0ILA0"/>
<dbReference type="OrthoDB" id="1844171at2759"/>
<feature type="region of interest" description="Disordered" evidence="1">
    <location>
        <begin position="1"/>
        <end position="24"/>
    </location>
</feature>
<reference evidence="2" key="1">
    <citation type="submission" date="2020-06" db="EMBL/GenBank/DDBJ databases">
        <title>WGS assembly of Ceratodon purpureus strain R40.</title>
        <authorList>
            <person name="Carey S.B."/>
            <person name="Jenkins J."/>
            <person name="Shu S."/>
            <person name="Lovell J.T."/>
            <person name="Sreedasyam A."/>
            <person name="Maumus F."/>
            <person name="Tiley G.P."/>
            <person name="Fernandez-Pozo N."/>
            <person name="Barry K."/>
            <person name="Chen C."/>
            <person name="Wang M."/>
            <person name="Lipzen A."/>
            <person name="Daum C."/>
            <person name="Saski C.A."/>
            <person name="Payton A.C."/>
            <person name="Mcbreen J.C."/>
            <person name="Conrad R.E."/>
            <person name="Kollar L.M."/>
            <person name="Olsson S."/>
            <person name="Huttunen S."/>
            <person name="Landis J.B."/>
            <person name="Wickett N.J."/>
            <person name="Johnson M.G."/>
            <person name="Rensing S.A."/>
            <person name="Grimwood J."/>
            <person name="Schmutz J."/>
            <person name="Mcdaniel S.F."/>
        </authorList>
    </citation>
    <scope>NUCLEOTIDE SEQUENCE</scope>
    <source>
        <strain evidence="2">R40</strain>
    </source>
</reference>
<dbReference type="EMBL" id="CM026423">
    <property type="protein sequence ID" value="KAG0583699.1"/>
    <property type="molecule type" value="Genomic_DNA"/>
</dbReference>
<sequence>MGVKPMSPSANFTTYNLPPSGKNDSRSDAFGHHSYALSRPKAASNGLFRFLLCSRPCFQQSVDIDQDDATVDLEDENARSSNFDSGSIDEDWNLRMELQAVMRHLEVRWQLFDEALSRFRDLEAMLAICADKVRWRHYTANGAKEVHVAADLKSLISRKLSMEVSIHRITQLSSSGELGISFTRNGYCGQLQPKERVLVQAALDLFNESREGMRSDRLRNSRLCVLEEDDYIFCNQRGEVVEEGRQLVIWEQYNATWYIRGCVSYPSTTKLIH</sequence>
<gene>
    <name evidence="2" type="ORF">KC19_3G156100</name>
</gene>
<organism evidence="2 3">
    <name type="scientific">Ceratodon purpureus</name>
    <name type="common">Fire moss</name>
    <name type="synonym">Dicranum purpureum</name>
    <dbReference type="NCBI Taxonomy" id="3225"/>
    <lineage>
        <taxon>Eukaryota</taxon>
        <taxon>Viridiplantae</taxon>
        <taxon>Streptophyta</taxon>
        <taxon>Embryophyta</taxon>
        <taxon>Bryophyta</taxon>
        <taxon>Bryophytina</taxon>
        <taxon>Bryopsida</taxon>
        <taxon>Dicranidae</taxon>
        <taxon>Pseudoditrichales</taxon>
        <taxon>Ditrichaceae</taxon>
        <taxon>Ceratodon</taxon>
    </lineage>
</organism>
<accession>A0A8T0ILA0</accession>